<evidence type="ECO:0000259" key="4">
    <source>
        <dbReference type="PROSITE" id="PS51462"/>
    </source>
</evidence>
<comment type="cofactor">
    <cofactor evidence="1">
        <name>Mg(2+)</name>
        <dbReference type="ChEBI" id="CHEBI:18420"/>
    </cofactor>
</comment>
<dbReference type="InterPro" id="IPR020084">
    <property type="entry name" value="NUDIX_hydrolase_CS"/>
</dbReference>
<dbReference type="Pfam" id="PF00293">
    <property type="entry name" value="NUDIX"/>
    <property type="match status" value="1"/>
</dbReference>
<dbReference type="CDD" id="cd03424">
    <property type="entry name" value="NUDIX_ADPRase_Nudt5_UGPPase_Nudt14"/>
    <property type="match status" value="1"/>
</dbReference>
<protein>
    <submittedName>
        <fullName evidence="5">NUDIX hydrolase</fullName>
    </submittedName>
</protein>
<dbReference type="Proteomes" id="UP000727993">
    <property type="component" value="Unassembled WGS sequence"/>
</dbReference>
<dbReference type="PANTHER" id="PTHR43046:SF2">
    <property type="entry name" value="8-OXO-DGTP DIPHOSPHATASE-RELATED"/>
    <property type="match status" value="1"/>
</dbReference>
<dbReference type="PANTHER" id="PTHR43046">
    <property type="entry name" value="GDP-MANNOSE MANNOSYL HYDROLASE"/>
    <property type="match status" value="1"/>
</dbReference>
<evidence type="ECO:0000256" key="2">
    <source>
        <dbReference type="ARBA" id="ARBA00022801"/>
    </source>
</evidence>
<dbReference type="InterPro" id="IPR000086">
    <property type="entry name" value="NUDIX_hydrolase_dom"/>
</dbReference>
<feature type="region of interest" description="Disordered" evidence="3">
    <location>
        <begin position="87"/>
        <end position="111"/>
    </location>
</feature>
<evidence type="ECO:0000256" key="1">
    <source>
        <dbReference type="ARBA" id="ARBA00001946"/>
    </source>
</evidence>
<organism evidence="5 6">
    <name type="scientific">Candidatus Neomicrothrix subdominans</name>
    <dbReference type="NCBI Taxonomy" id="2954438"/>
    <lineage>
        <taxon>Bacteria</taxon>
        <taxon>Bacillati</taxon>
        <taxon>Actinomycetota</taxon>
        <taxon>Acidimicrobiia</taxon>
        <taxon>Acidimicrobiales</taxon>
        <taxon>Microthrixaceae</taxon>
        <taxon>Candidatus Neomicrothrix</taxon>
    </lineage>
</organism>
<accession>A0A936NA47</accession>
<feature type="domain" description="Nudix hydrolase" evidence="4">
    <location>
        <begin position="39"/>
        <end position="167"/>
    </location>
</feature>
<keyword evidence="2 5" id="KW-0378">Hydrolase</keyword>
<dbReference type="PROSITE" id="PS51462">
    <property type="entry name" value="NUDIX"/>
    <property type="match status" value="1"/>
</dbReference>
<dbReference type="SUPFAM" id="SSF55811">
    <property type="entry name" value="Nudix"/>
    <property type="match status" value="1"/>
</dbReference>
<dbReference type="EMBL" id="JADJZA010000002">
    <property type="protein sequence ID" value="MBK9296480.1"/>
    <property type="molecule type" value="Genomic_DNA"/>
</dbReference>
<dbReference type="GO" id="GO:0016787">
    <property type="term" value="F:hydrolase activity"/>
    <property type="evidence" value="ECO:0007669"/>
    <property type="project" value="UniProtKB-KW"/>
</dbReference>
<evidence type="ECO:0000313" key="5">
    <source>
        <dbReference type="EMBL" id="MBK9296480.1"/>
    </source>
</evidence>
<dbReference type="Gene3D" id="3.90.79.10">
    <property type="entry name" value="Nucleoside Triphosphate Pyrophosphohydrolase"/>
    <property type="match status" value="1"/>
</dbReference>
<dbReference type="InterPro" id="IPR015797">
    <property type="entry name" value="NUDIX_hydrolase-like_dom_sf"/>
</dbReference>
<proteinExistence type="predicted"/>
<name>A0A936NA47_9ACTN</name>
<evidence type="ECO:0000256" key="3">
    <source>
        <dbReference type="SAM" id="MobiDB-lite"/>
    </source>
</evidence>
<dbReference type="PROSITE" id="PS00893">
    <property type="entry name" value="NUDIX_BOX"/>
    <property type="match status" value="1"/>
</dbReference>
<gene>
    <name evidence="5" type="ORF">IPN02_06415</name>
</gene>
<reference evidence="5 6" key="1">
    <citation type="submission" date="2020-10" db="EMBL/GenBank/DDBJ databases">
        <title>Connecting structure to function with the recovery of over 1000 high-quality activated sludge metagenome-assembled genomes encoding full-length rRNA genes using long-read sequencing.</title>
        <authorList>
            <person name="Singleton C.M."/>
            <person name="Petriglieri F."/>
            <person name="Kristensen J.M."/>
            <person name="Kirkegaard R.H."/>
            <person name="Michaelsen T.Y."/>
            <person name="Andersen M.H."/>
            <person name="Karst S.M."/>
            <person name="Dueholm M.S."/>
            <person name="Nielsen P.H."/>
            <person name="Albertsen M."/>
        </authorList>
    </citation>
    <scope>NUCLEOTIDE SEQUENCE [LARGE SCALE GENOMIC DNA]</scope>
    <source>
        <strain evidence="5">Lyne_18-Q3-R50-59_MAXAC.006</strain>
    </source>
</reference>
<dbReference type="AlphaFoldDB" id="A0A936NA47"/>
<evidence type="ECO:0000313" key="6">
    <source>
        <dbReference type="Proteomes" id="UP000727993"/>
    </source>
</evidence>
<comment type="caution">
    <text evidence="5">The sequence shown here is derived from an EMBL/GenBank/DDBJ whole genome shotgun (WGS) entry which is preliminary data.</text>
</comment>
<sequence>MEWTVHGWRSIYESEWVSVRQADVELPDGQRLWHHVAHYPNKAAAALVAVPERGVLMLWRHRFITDSWGWELPAGRIDPGEQPIETAARETEEEAGWRPGPLSPLTSYHPSNGSSDQTFYVFMATEAEYIGEPTDTNEADRVEWVPVADLRGLIADGHVTDGFSLTALGVAFTLGHIG</sequence>